<proteinExistence type="predicted"/>
<reference evidence="1 2" key="1">
    <citation type="journal article" date="2022" name="DNA Res.">
        <title>Chromosomal-level genome assembly of the orchid tree Bauhinia variegata (Leguminosae; Cercidoideae) supports the allotetraploid origin hypothesis of Bauhinia.</title>
        <authorList>
            <person name="Zhong Y."/>
            <person name="Chen Y."/>
            <person name="Zheng D."/>
            <person name="Pang J."/>
            <person name="Liu Y."/>
            <person name="Luo S."/>
            <person name="Meng S."/>
            <person name="Qian L."/>
            <person name="Wei D."/>
            <person name="Dai S."/>
            <person name="Zhou R."/>
        </authorList>
    </citation>
    <scope>NUCLEOTIDE SEQUENCE [LARGE SCALE GENOMIC DNA]</scope>
    <source>
        <strain evidence="1">BV-YZ2020</strain>
    </source>
</reference>
<protein>
    <submittedName>
        <fullName evidence="1">Uncharacterized protein</fullName>
    </submittedName>
</protein>
<evidence type="ECO:0000313" key="1">
    <source>
        <dbReference type="EMBL" id="KAI4307018.1"/>
    </source>
</evidence>
<comment type="caution">
    <text evidence="1">The sequence shown here is derived from an EMBL/GenBank/DDBJ whole genome shotgun (WGS) entry which is preliminary data.</text>
</comment>
<accession>A0ACB9LD27</accession>
<name>A0ACB9LD27_BAUVA</name>
<gene>
    <name evidence="1" type="ORF">L6164_030253</name>
</gene>
<evidence type="ECO:0000313" key="2">
    <source>
        <dbReference type="Proteomes" id="UP000828941"/>
    </source>
</evidence>
<dbReference type="Proteomes" id="UP000828941">
    <property type="component" value="Chromosome 12"/>
</dbReference>
<dbReference type="EMBL" id="CM039437">
    <property type="protein sequence ID" value="KAI4307018.1"/>
    <property type="molecule type" value="Genomic_DNA"/>
</dbReference>
<sequence>MVKENETSMKMGKTAIEPSIPLPELVERGTPFQEKNSHVYPEDDESPIRAIVCLSKSEDMKRFEETEECFILEFNPFDSVDLSKLSFVESNTDCKDSDDVSVIAEKGQVACRDYPHSRHLCLEFPFNTTAHEKYCKMCYCYVCDSSAPCEYWTQPVAAHCNAENVGYWNDQRNLKKLQAVIKK</sequence>
<organism evidence="1 2">
    <name type="scientific">Bauhinia variegata</name>
    <name type="common">Purple orchid tree</name>
    <name type="synonym">Phanera variegata</name>
    <dbReference type="NCBI Taxonomy" id="167791"/>
    <lineage>
        <taxon>Eukaryota</taxon>
        <taxon>Viridiplantae</taxon>
        <taxon>Streptophyta</taxon>
        <taxon>Embryophyta</taxon>
        <taxon>Tracheophyta</taxon>
        <taxon>Spermatophyta</taxon>
        <taxon>Magnoliopsida</taxon>
        <taxon>eudicotyledons</taxon>
        <taxon>Gunneridae</taxon>
        <taxon>Pentapetalae</taxon>
        <taxon>rosids</taxon>
        <taxon>fabids</taxon>
        <taxon>Fabales</taxon>
        <taxon>Fabaceae</taxon>
        <taxon>Cercidoideae</taxon>
        <taxon>Cercideae</taxon>
        <taxon>Bauhiniinae</taxon>
        <taxon>Bauhinia</taxon>
    </lineage>
</organism>
<keyword evidence="2" id="KW-1185">Reference proteome</keyword>